<dbReference type="SUPFAM" id="SSF53633">
    <property type="entry name" value="Carbamate kinase-like"/>
    <property type="match status" value="1"/>
</dbReference>
<dbReference type="RefSeq" id="WP_062151797.1">
    <property type="nucleotide sequence ID" value="NZ_CP012373.2"/>
</dbReference>
<dbReference type="InterPro" id="IPR001048">
    <property type="entry name" value="Asp/Glu/Uridylate_kinase"/>
</dbReference>
<proteinExistence type="predicted"/>
<evidence type="ECO:0000313" key="2">
    <source>
        <dbReference type="EMBL" id="AUI70007.1"/>
    </source>
</evidence>
<evidence type="ECO:0000313" key="3">
    <source>
        <dbReference type="Proteomes" id="UP000234271"/>
    </source>
</evidence>
<sequence length="195" mass="21489">MPWVIKIGGSLANTPDLPHLLTELVQKGRHKAVIVAGGGQFADQVRLAQARWHFPDSNAHQMALLAMEQYAWMLQGIQPSLQGVSTLAEIHTLLETGEKIPLWLPCQMTKGRADIEESWEMTSDSLAAWLAQQLQASRLILVKSAHLPTYPNSLEQWVQQGIVDACLPRYVGNFTVSCVNDRAVGALLRGDTQIG</sequence>
<dbReference type="EMBL" id="CP018889">
    <property type="protein sequence ID" value="AUI70007.1"/>
    <property type="molecule type" value="Genomic_DNA"/>
</dbReference>
<dbReference type="Gene3D" id="3.40.1160.10">
    <property type="entry name" value="Acetylglutamate kinase-like"/>
    <property type="match status" value="1"/>
</dbReference>
<dbReference type="OrthoDB" id="8526978at2"/>
<dbReference type="KEGG" id="blep:AL038_08570"/>
<dbReference type="STRING" id="288004.AL038_08570"/>
<keyword evidence="3" id="KW-1185">Reference proteome</keyword>
<reference evidence="3" key="1">
    <citation type="submission" date="2016-12" db="EMBL/GenBank/DDBJ databases">
        <title>Complete Genome Sequence of Beggiatoa leptomitiformis D-401.</title>
        <authorList>
            <person name="Fomenkov A."/>
            <person name="Vincze T."/>
            <person name="Grabovich M."/>
            <person name="Anton B.P."/>
            <person name="Dubinina G."/>
            <person name="Orlova M."/>
            <person name="Belousova E."/>
            <person name="Roberts R.J."/>
        </authorList>
    </citation>
    <scope>NUCLEOTIDE SEQUENCE [LARGE SCALE GENOMIC DNA]</scope>
    <source>
        <strain evidence="3">D-401</strain>
    </source>
</reference>
<dbReference type="AlphaFoldDB" id="A0A2N9YHN1"/>
<dbReference type="InterPro" id="IPR036393">
    <property type="entry name" value="AceGlu_kinase-like_sf"/>
</dbReference>
<dbReference type="Proteomes" id="UP000234271">
    <property type="component" value="Chromosome"/>
</dbReference>
<evidence type="ECO:0000259" key="1">
    <source>
        <dbReference type="Pfam" id="PF00696"/>
    </source>
</evidence>
<organism evidence="2 3">
    <name type="scientific">Beggiatoa leptomitoformis</name>
    <dbReference type="NCBI Taxonomy" id="288004"/>
    <lineage>
        <taxon>Bacteria</taxon>
        <taxon>Pseudomonadati</taxon>
        <taxon>Pseudomonadota</taxon>
        <taxon>Gammaproteobacteria</taxon>
        <taxon>Thiotrichales</taxon>
        <taxon>Thiotrichaceae</taxon>
        <taxon>Beggiatoa</taxon>
    </lineage>
</organism>
<accession>A0A2N9YHN1</accession>
<feature type="domain" description="Aspartate/glutamate/uridylate kinase" evidence="1">
    <location>
        <begin position="2"/>
        <end position="144"/>
    </location>
</feature>
<protein>
    <recommendedName>
        <fullName evidence="1">Aspartate/glutamate/uridylate kinase domain-containing protein</fullName>
    </recommendedName>
</protein>
<dbReference type="Pfam" id="PF00696">
    <property type="entry name" value="AA_kinase"/>
    <property type="match status" value="1"/>
</dbReference>
<gene>
    <name evidence="2" type="ORF">BLE401_15740</name>
</gene>
<name>A0A2N9YHN1_9GAMM</name>